<evidence type="ECO:0000313" key="1">
    <source>
        <dbReference type="EMBL" id="MBK4723939.1"/>
    </source>
</evidence>
<sequence length="96" mass="10613">MKELYDLEAVYDEQISPLMQKIIEICNQHQMPMLCSFAFHNDADLGVGDCTTLLNSFDGRFHAPFVMALRAIRIGPSCAAFAITRTGTVSKEVSNG</sequence>
<dbReference type="EMBL" id="JAEOXF010000001">
    <property type="protein sequence ID" value="MBK4723939.1"/>
    <property type="molecule type" value="Genomic_DNA"/>
</dbReference>
<name>A0ACC5RH22_ENTAG</name>
<protein>
    <submittedName>
        <fullName evidence="1">Uncharacterized protein</fullName>
    </submittedName>
</protein>
<proteinExistence type="predicted"/>
<gene>
    <name evidence="1" type="ORF">JJL49_01660</name>
</gene>
<reference evidence="1" key="1">
    <citation type="submission" date="2021-01" db="EMBL/GenBank/DDBJ databases">
        <title>Draft genome of Pantoea agglomerans Eh 335.</title>
        <authorList>
            <person name="Emsley S.A."/>
            <person name="Oline D.K."/>
            <person name="Saw J.H."/>
            <person name="Ushijima B."/>
            <person name="Videau P."/>
            <person name="Koyack M.J."/>
        </authorList>
    </citation>
    <scope>NUCLEOTIDE SEQUENCE</scope>
    <source>
        <strain evidence="1">Eh 335</strain>
    </source>
</reference>
<organism evidence="1 2">
    <name type="scientific">Enterobacter agglomerans</name>
    <name type="common">Erwinia herbicola</name>
    <name type="synonym">Pantoea agglomerans</name>
    <dbReference type="NCBI Taxonomy" id="549"/>
    <lineage>
        <taxon>Bacteria</taxon>
        <taxon>Pseudomonadati</taxon>
        <taxon>Pseudomonadota</taxon>
        <taxon>Gammaproteobacteria</taxon>
        <taxon>Enterobacterales</taxon>
        <taxon>Erwiniaceae</taxon>
        <taxon>Pantoea</taxon>
        <taxon>Pantoea agglomerans group</taxon>
    </lineage>
</organism>
<keyword evidence="2" id="KW-1185">Reference proteome</keyword>
<evidence type="ECO:0000313" key="2">
    <source>
        <dbReference type="Proteomes" id="UP000633731"/>
    </source>
</evidence>
<comment type="caution">
    <text evidence="1">The sequence shown here is derived from an EMBL/GenBank/DDBJ whole genome shotgun (WGS) entry which is preliminary data.</text>
</comment>
<accession>A0ACC5RH22</accession>
<dbReference type="Proteomes" id="UP000633731">
    <property type="component" value="Unassembled WGS sequence"/>
</dbReference>